<evidence type="ECO:0000313" key="2">
    <source>
        <dbReference type="Proteomes" id="UP001566132"/>
    </source>
</evidence>
<sequence>MVRGVAELMLVSDHIVQDGSESSSNSSGSIHNADRQFAHAEDNKNIFSYVTLLIIS</sequence>
<dbReference type="EMBL" id="JBDJPC010000002">
    <property type="protein sequence ID" value="KAL1513460.1"/>
    <property type="molecule type" value="Genomic_DNA"/>
</dbReference>
<protein>
    <submittedName>
        <fullName evidence="1">Uncharacterized protein</fullName>
    </submittedName>
</protein>
<dbReference type="Proteomes" id="UP001566132">
    <property type="component" value="Unassembled WGS sequence"/>
</dbReference>
<proteinExistence type="predicted"/>
<accession>A0ABD1F7B4</accession>
<evidence type="ECO:0000313" key="1">
    <source>
        <dbReference type="EMBL" id="KAL1513460.1"/>
    </source>
</evidence>
<dbReference type="AlphaFoldDB" id="A0ABD1F7B4"/>
<comment type="caution">
    <text evidence="1">The sequence shown here is derived from an EMBL/GenBank/DDBJ whole genome shotgun (WGS) entry which is preliminary data.</text>
</comment>
<organism evidence="1 2">
    <name type="scientific">Hypothenemus hampei</name>
    <name type="common">Coffee berry borer</name>
    <dbReference type="NCBI Taxonomy" id="57062"/>
    <lineage>
        <taxon>Eukaryota</taxon>
        <taxon>Metazoa</taxon>
        <taxon>Ecdysozoa</taxon>
        <taxon>Arthropoda</taxon>
        <taxon>Hexapoda</taxon>
        <taxon>Insecta</taxon>
        <taxon>Pterygota</taxon>
        <taxon>Neoptera</taxon>
        <taxon>Endopterygota</taxon>
        <taxon>Coleoptera</taxon>
        <taxon>Polyphaga</taxon>
        <taxon>Cucujiformia</taxon>
        <taxon>Curculionidae</taxon>
        <taxon>Scolytinae</taxon>
        <taxon>Hypothenemus</taxon>
    </lineage>
</organism>
<keyword evidence="2" id="KW-1185">Reference proteome</keyword>
<name>A0ABD1F7B4_HYPHA</name>
<gene>
    <name evidence="1" type="ORF">ABEB36_002868</name>
</gene>
<reference evidence="1 2" key="1">
    <citation type="submission" date="2024-05" db="EMBL/GenBank/DDBJ databases">
        <title>Genetic variation in Jamaican populations of the coffee berry borer (Hypothenemus hampei).</title>
        <authorList>
            <person name="Errbii M."/>
            <person name="Myrie A."/>
        </authorList>
    </citation>
    <scope>NUCLEOTIDE SEQUENCE [LARGE SCALE GENOMIC DNA]</scope>
    <source>
        <strain evidence="1">JA-Hopewell-2020-01-JO</strain>
        <tissue evidence="1">Whole body</tissue>
    </source>
</reference>